<comment type="similarity">
    <text evidence="1">Belongs to the bacterial solute-binding protein 5 family.</text>
</comment>
<name>A0A1Q2L292_9BACL</name>
<evidence type="ECO:0000256" key="1">
    <source>
        <dbReference type="ARBA" id="ARBA00005695"/>
    </source>
</evidence>
<evidence type="ECO:0000256" key="2">
    <source>
        <dbReference type="ARBA" id="ARBA00022448"/>
    </source>
</evidence>
<evidence type="ECO:0000313" key="7">
    <source>
        <dbReference type="Proteomes" id="UP000188184"/>
    </source>
</evidence>
<dbReference type="Pfam" id="PF00496">
    <property type="entry name" value="SBP_bac_5"/>
    <property type="match status" value="1"/>
</dbReference>
<evidence type="ECO:0000313" key="6">
    <source>
        <dbReference type="EMBL" id="AQQ54585.1"/>
    </source>
</evidence>
<dbReference type="PIRSF" id="PIRSF002741">
    <property type="entry name" value="MppA"/>
    <property type="match status" value="1"/>
</dbReference>
<feature type="chain" id="PRO_5039255692" evidence="4">
    <location>
        <begin position="22"/>
        <end position="533"/>
    </location>
</feature>
<feature type="domain" description="Solute-binding protein family 5" evidence="5">
    <location>
        <begin position="82"/>
        <end position="452"/>
    </location>
</feature>
<dbReference type="GO" id="GO:1904680">
    <property type="term" value="F:peptide transmembrane transporter activity"/>
    <property type="evidence" value="ECO:0007669"/>
    <property type="project" value="TreeGrafter"/>
</dbReference>
<evidence type="ECO:0000256" key="4">
    <source>
        <dbReference type="SAM" id="SignalP"/>
    </source>
</evidence>
<dbReference type="KEGG" id="pmar:B0X71_16730"/>
<accession>A0A1Q2L292</accession>
<dbReference type="GO" id="GO:0043190">
    <property type="term" value="C:ATP-binding cassette (ABC) transporter complex"/>
    <property type="evidence" value="ECO:0007669"/>
    <property type="project" value="InterPro"/>
</dbReference>
<dbReference type="InterPro" id="IPR039424">
    <property type="entry name" value="SBP_5"/>
</dbReference>
<gene>
    <name evidence="6" type="ORF">B0X71_16730</name>
</gene>
<evidence type="ECO:0000256" key="3">
    <source>
        <dbReference type="ARBA" id="ARBA00022729"/>
    </source>
</evidence>
<dbReference type="OrthoDB" id="9796817at2"/>
<dbReference type="InterPro" id="IPR000914">
    <property type="entry name" value="SBP_5_dom"/>
</dbReference>
<dbReference type="RefSeq" id="WP_077590482.1">
    <property type="nucleotide sequence ID" value="NZ_CP019640.1"/>
</dbReference>
<sequence>MKNRRKKLTLTTMSLAALTLAACSSEDAGGAEEALEAQETFIFARGGDAVSLDPAEVTDTESENVSQSILETLTTFEEGTTEVAPMLATDWEVSEDGLTYTFELREDVLFHDGTEFTAEDVVYNFERWAAGDADSFPMYGNVFGGFEGDESHDFASVEAIDENTVEFNLTKTQPTFLKDLALTPFSISSPEAIEEFGAEYGSNPVGTGPFIFGEWQRNDRIVLNAFEDYWLEDHPKVSQVIFRTIPENSARLNSLLSGEVDMINGVDPENYETIEENPDLKLLSRPPLNIGYLGLTVTREPFDNPLVRRALNHAVDKEAMIEAFFGGQAIPAKNPIPPAVAGYNDELEPYPFDPEKAKELLAEAGYPDGFEMELYAMPVARPYMPDAGRVAEYLQSSFADIGVTAEIVTFEWATYLEKAKNGEADAFLLGWTGTNGDADDFIYSLWHGENIGSLNSTQYDNPELNAILEEARTITDQEQRNELYREAQEIMHEDAPIIPLVHASPALAAKENVIGFDPHPTGRVITTTIDFEE</sequence>
<dbReference type="InterPro" id="IPR030678">
    <property type="entry name" value="Peptide/Ni-bd"/>
</dbReference>
<dbReference type="Gene3D" id="3.40.190.10">
    <property type="entry name" value="Periplasmic binding protein-like II"/>
    <property type="match status" value="1"/>
</dbReference>
<reference evidence="6 7" key="1">
    <citation type="submission" date="2017-02" db="EMBL/GenBank/DDBJ databases">
        <title>The complete genomic sequence of a novel cold adapted crude oil-degrading bacterium Planococcus qaidamina Y42.</title>
        <authorList>
            <person name="Yang R."/>
        </authorList>
    </citation>
    <scope>NUCLEOTIDE SEQUENCE [LARGE SCALE GENOMIC DNA]</scope>
    <source>
        <strain evidence="6 7">Y42</strain>
    </source>
</reference>
<organism evidence="6 7">
    <name type="scientific">Planococcus lenghuensis</name>
    <dbReference type="NCBI Taxonomy" id="2213202"/>
    <lineage>
        <taxon>Bacteria</taxon>
        <taxon>Bacillati</taxon>
        <taxon>Bacillota</taxon>
        <taxon>Bacilli</taxon>
        <taxon>Bacillales</taxon>
        <taxon>Caryophanaceae</taxon>
        <taxon>Planococcus</taxon>
    </lineage>
</organism>
<protein>
    <submittedName>
        <fullName evidence="6">ABC transporter substrate-binding protein</fullName>
    </submittedName>
</protein>
<dbReference type="SUPFAM" id="SSF53850">
    <property type="entry name" value="Periplasmic binding protein-like II"/>
    <property type="match status" value="1"/>
</dbReference>
<feature type="signal peptide" evidence="4">
    <location>
        <begin position="1"/>
        <end position="21"/>
    </location>
</feature>
<proteinExistence type="inferred from homology"/>
<dbReference type="GO" id="GO:0042597">
    <property type="term" value="C:periplasmic space"/>
    <property type="evidence" value="ECO:0007669"/>
    <property type="project" value="UniProtKB-ARBA"/>
</dbReference>
<dbReference type="PROSITE" id="PS51257">
    <property type="entry name" value="PROKAR_LIPOPROTEIN"/>
    <property type="match status" value="1"/>
</dbReference>
<keyword evidence="3 4" id="KW-0732">Signal</keyword>
<keyword evidence="2" id="KW-0813">Transport</keyword>
<dbReference type="Gene3D" id="3.10.105.10">
    <property type="entry name" value="Dipeptide-binding Protein, Domain 3"/>
    <property type="match status" value="1"/>
</dbReference>
<keyword evidence="7" id="KW-1185">Reference proteome</keyword>
<evidence type="ECO:0000259" key="5">
    <source>
        <dbReference type="Pfam" id="PF00496"/>
    </source>
</evidence>
<dbReference type="CDD" id="cd08493">
    <property type="entry name" value="PBP2_DppA_like"/>
    <property type="match status" value="1"/>
</dbReference>
<dbReference type="Gene3D" id="3.90.76.10">
    <property type="entry name" value="Dipeptide-binding Protein, Domain 1"/>
    <property type="match status" value="1"/>
</dbReference>
<dbReference type="PANTHER" id="PTHR30290">
    <property type="entry name" value="PERIPLASMIC BINDING COMPONENT OF ABC TRANSPORTER"/>
    <property type="match status" value="1"/>
</dbReference>
<dbReference type="GO" id="GO:0015833">
    <property type="term" value="P:peptide transport"/>
    <property type="evidence" value="ECO:0007669"/>
    <property type="project" value="TreeGrafter"/>
</dbReference>
<dbReference type="PANTHER" id="PTHR30290:SF9">
    <property type="entry name" value="OLIGOPEPTIDE-BINDING PROTEIN APPA"/>
    <property type="match status" value="1"/>
</dbReference>
<dbReference type="AlphaFoldDB" id="A0A1Q2L292"/>
<dbReference type="EMBL" id="CP019640">
    <property type="protein sequence ID" value="AQQ54585.1"/>
    <property type="molecule type" value="Genomic_DNA"/>
</dbReference>
<dbReference type="Proteomes" id="UP000188184">
    <property type="component" value="Chromosome"/>
</dbReference>